<accession>A0A1I4QKF6</accession>
<evidence type="ECO:0000313" key="1">
    <source>
        <dbReference type="EMBL" id="PKR90622.1"/>
    </source>
</evidence>
<dbReference type="EMBL" id="PJNW01000002">
    <property type="protein sequence ID" value="PKR90622.1"/>
    <property type="molecule type" value="Genomic_DNA"/>
</dbReference>
<comment type="caution">
    <text evidence="1">The sequence shown here is derived from an EMBL/GenBank/DDBJ whole genome shotgun (WGS) entry which is preliminary data.</text>
</comment>
<name>A0A1I4QKF6_9HYPH</name>
<dbReference type="Proteomes" id="UP000233491">
    <property type="component" value="Unassembled WGS sequence"/>
</dbReference>
<dbReference type="RefSeq" id="WP_101287820.1">
    <property type="nucleotide sequence ID" value="NZ_FOUQ01000001.1"/>
</dbReference>
<dbReference type="AlphaFoldDB" id="A0A1I4QKF6"/>
<proteinExistence type="predicted"/>
<sequence length="59" mass="6755">MSHLVGLALIGAGIYVVVRVLKREMTRVAEILHEANAQPVRVEIRMERDPVTGVYRERR</sequence>
<gene>
    <name evidence="1" type="ORF">CXZ10_04475</name>
</gene>
<dbReference type="OrthoDB" id="8451564at2"/>
<organism evidence="1 2">
    <name type="scientific">Pleomorphomonas diazotrophica</name>
    <dbReference type="NCBI Taxonomy" id="1166257"/>
    <lineage>
        <taxon>Bacteria</taxon>
        <taxon>Pseudomonadati</taxon>
        <taxon>Pseudomonadota</taxon>
        <taxon>Alphaproteobacteria</taxon>
        <taxon>Hyphomicrobiales</taxon>
        <taxon>Pleomorphomonadaceae</taxon>
        <taxon>Pleomorphomonas</taxon>
    </lineage>
</organism>
<protein>
    <submittedName>
        <fullName evidence="1">Uncharacterized protein</fullName>
    </submittedName>
</protein>
<reference evidence="1 2" key="1">
    <citation type="submission" date="2017-12" db="EMBL/GenBank/DDBJ databases">
        <title>Anaerobic carbon monoxide metabolism by Pleomorphomonas carboxyditropha sp. nov., a new mesophilic hydrogenogenic carboxidotroph.</title>
        <authorList>
            <person name="Esquivel-Elizondo S."/>
            <person name="Krajmalnik-Brown R."/>
        </authorList>
    </citation>
    <scope>NUCLEOTIDE SEQUENCE [LARGE SCALE GENOMIC DNA]</scope>
    <source>
        <strain evidence="1 2">R5-392</strain>
    </source>
</reference>
<evidence type="ECO:0000313" key="2">
    <source>
        <dbReference type="Proteomes" id="UP000233491"/>
    </source>
</evidence>
<keyword evidence="2" id="KW-1185">Reference proteome</keyword>